<dbReference type="PANTHER" id="PTHR42776">
    <property type="entry name" value="SERINE PEPTIDASE S9 FAMILY MEMBER"/>
    <property type="match status" value="1"/>
</dbReference>
<dbReference type="InterPro" id="IPR002469">
    <property type="entry name" value="Peptidase_S9B_N"/>
</dbReference>
<comment type="function">
    <text evidence="6">This enzyme catalyzes the hydrolysis of the N-terminal peptide bond of an N-acetylated peptide to generate an N-acetylated amino acid and a peptide with a free N-terminus. It preferentially cleaves off Ac-Ala, Ac-Met and Ac-Ser. Also, involved in the degradation of oxidized and glycated proteins.</text>
</comment>
<dbReference type="Gene3D" id="2.140.10.30">
    <property type="entry name" value="Dipeptidylpeptidase IV, N-terminal domain"/>
    <property type="match status" value="1"/>
</dbReference>
<dbReference type="InterPro" id="IPR001375">
    <property type="entry name" value="Peptidase_S9_cat"/>
</dbReference>
<dbReference type="RefSeq" id="WP_044333722.1">
    <property type="nucleotide sequence ID" value="NZ_CP010836.1"/>
</dbReference>
<proteinExistence type="predicted"/>
<feature type="signal peptide" evidence="7">
    <location>
        <begin position="1"/>
        <end position="22"/>
    </location>
</feature>
<keyword evidence="2" id="KW-0645">Protease</keyword>
<keyword evidence="7" id="KW-0732">Signal</keyword>
<dbReference type="PROSITE" id="PS00708">
    <property type="entry name" value="PRO_ENDOPEP_SER"/>
    <property type="match status" value="1"/>
</dbReference>
<feature type="domain" description="Dipeptidylpeptidase IV N-terminal" evidence="9">
    <location>
        <begin position="259"/>
        <end position="374"/>
    </location>
</feature>
<dbReference type="Pfam" id="PF00326">
    <property type="entry name" value="Peptidase_S9"/>
    <property type="match status" value="1"/>
</dbReference>
<dbReference type="KEGG" id="sphi:TS85_16505"/>
<evidence type="ECO:0000313" key="10">
    <source>
        <dbReference type="EMBL" id="AJP73054.1"/>
    </source>
</evidence>
<keyword evidence="11" id="KW-1185">Reference proteome</keyword>
<dbReference type="AlphaFoldDB" id="A0A7U4JA56"/>
<name>A0A7U4JA56_9SPHN</name>
<accession>A0A7U4JA56</accession>
<keyword evidence="2" id="KW-0720">Serine protease</keyword>
<dbReference type="Proteomes" id="UP000032300">
    <property type="component" value="Chromosome"/>
</dbReference>
<gene>
    <name evidence="10" type="ORF">TS85_16505</name>
</gene>
<evidence type="ECO:0000256" key="3">
    <source>
        <dbReference type="ARBA" id="ARBA00022990"/>
    </source>
</evidence>
<feature type="chain" id="PRO_5031430944" description="Acyl-peptide hydrolase" evidence="7">
    <location>
        <begin position="23"/>
        <end position="672"/>
    </location>
</feature>
<organism evidence="10 11">
    <name type="scientific">Sphingomonas hengshuiensis</name>
    <dbReference type="NCBI Taxonomy" id="1609977"/>
    <lineage>
        <taxon>Bacteria</taxon>
        <taxon>Pseudomonadati</taxon>
        <taxon>Pseudomonadota</taxon>
        <taxon>Alphaproteobacteria</taxon>
        <taxon>Sphingomonadales</taxon>
        <taxon>Sphingomonadaceae</taxon>
        <taxon>Sphingomonas</taxon>
    </lineage>
</organism>
<dbReference type="GO" id="GO:0004252">
    <property type="term" value="F:serine-type endopeptidase activity"/>
    <property type="evidence" value="ECO:0007669"/>
    <property type="project" value="InterPro"/>
</dbReference>
<dbReference type="PANTHER" id="PTHR42776:SF27">
    <property type="entry name" value="DIPEPTIDYL PEPTIDASE FAMILY MEMBER 6"/>
    <property type="match status" value="1"/>
</dbReference>
<dbReference type="EMBL" id="CP010836">
    <property type="protein sequence ID" value="AJP73054.1"/>
    <property type="molecule type" value="Genomic_DNA"/>
</dbReference>
<evidence type="ECO:0000256" key="7">
    <source>
        <dbReference type="SAM" id="SignalP"/>
    </source>
</evidence>
<evidence type="ECO:0000256" key="2">
    <source>
        <dbReference type="ARBA" id="ARBA00022825"/>
    </source>
</evidence>
<dbReference type="SUPFAM" id="SSF82171">
    <property type="entry name" value="DPP6 N-terminal domain-like"/>
    <property type="match status" value="1"/>
</dbReference>
<dbReference type="InterPro" id="IPR002471">
    <property type="entry name" value="Pept_S9_AS"/>
</dbReference>
<sequence length="672" mass="71510">MANWKRLLLAAGLVLAAPMAWAQDRLAQALAIPLASELTGARDVARFAWIDNIGGARSLWVADAKGAPRRIAAEPGDDGEMLYDPVLSRDGSRVAWVRGGDEEFPDGSIPNTGVAPVAPKQQVMLAPADGSGAPVVLGEGHSPVFAPDGTQVAFSRRGEIWLWDGGAARKVATVAGTVGRLQWAPDGTRLLFIDDRGDHSFVALLDIAGGTLRHVDPGLGTAVEPVFSPDGSRIAFIRYLDPPPGAGADAGPYWSLRVADAATGATRVLWSAPQGPGGRYAGTRSRNLFWSADNRIVFPWEGSGWIHPYAIDADRGGTPRDLTPGAFEVETFLLAPDGRSLVYAANAGDLDRRHLWRVALSGGAPQRVTGGTGIESFPTFAGATLATIATDATHPAHPALAEGLAPMRAAPALADIVQPQAVVLRAEDGVAFHAQLFAGRGPGKHPALIFVHGGPRRQMLLGFHAMGYYSNAYAMNQALAAKGYTVLSVNYRSGTGYGRAFRDAAETGRDGASEYRDVLAAGRWLAARGDVDAKRIGIWGGSWGGYLTALALARNSDLFAAGADFHGVHTLVRPGVRGVSPEAEAAARAMQWQASPMASLGQWRSPVLLVHGDDDKNVEFGQSVLLARELAARRIPYRELVFPNERHEFFRTAHWLAAYRATIAFFDEVLAK</sequence>
<reference evidence="10 11" key="1">
    <citation type="journal article" date="2015" name="Int. J. Syst. Evol. Microbiol.">
        <title>Sphingomonas hengshuiensis sp. nov., isolated from lake wetland.</title>
        <authorList>
            <person name="Wei S."/>
            <person name="Wang T."/>
            <person name="Liu H."/>
            <person name="Zhang C."/>
            <person name="Guo J."/>
            <person name="Wang Q."/>
            <person name="Liang K."/>
            <person name="Zhang Z."/>
        </authorList>
    </citation>
    <scope>NUCLEOTIDE SEQUENCE [LARGE SCALE GENOMIC DNA]</scope>
    <source>
        <strain evidence="10 11">WHSC-8</strain>
    </source>
</reference>
<dbReference type="SUPFAM" id="SSF53474">
    <property type="entry name" value="alpha/beta-Hydrolases"/>
    <property type="match status" value="1"/>
</dbReference>
<dbReference type="GO" id="GO:0006508">
    <property type="term" value="P:proteolysis"/>
    <property type="evidence" value="ECO:0007669"/>
    <property type="project" value="InterPro"/>
</dbReference>
<dbReference type="Gene3D" id="2.120.10.30">
    <property type="entry name" value="TolB, C-terminal domain"/>
    <property type="match status" value="1"/>
</dbReference>
<evidence type="ECO:0000313" key="11">
    <source>
        <dbReference type="Proteomes" id="UP000032300"/>
    </source>
</evidence>
<evidence type="ECO:0000259" key="9">
    <source>
        <dbReference type="Pfam" id="PF00930"/>
    </source>
</evidence>
<evidence type="ECO:0000256" key="6">
    <source>
        <dbReference type="ARBA" id="ARBA00045885"/>
    </source>
</evidence>
<evidence type="ECO:0000259" key="8">
    <source>
        <dbReference type="Pfam" id="PF00326"/>
    </source>
</evidence>
<dbReference type="InterPro" id="IPR029058">
    <property type="entry name" value="AB_hydrolase_fold"/>
</dbReference>
<evidence type="ECO:0000256" key="1">
    <source>
        <dbReference type="ARBA" id="ARBA00022801"/>
    </source>
</evidence>
<protein>
    <recommendedName>
        <fullName evidence="5">Acyl-peptide hydrolase</fullName>
    </recommendedName>
    <alternativeName>
        <fullName evidence="4">Acylaminoacyl-peptidase</fullName>
    </alternativeName>
</protein>
<dbReference type="Pfam" id="PF07676">
    <property type="entry name" value="PD40"/>
    <property type="match status" value="2"/>
</dbReference>
<evidence type="ECO:0000256" key="5">
    <source>
        <dbReference type="ARBA" id="ARBA00032596"/>
    </source>
</evidence>
<dbReference type="Pfam" id="PF00930">
    <property type="entry name" value="DPPIV_N"/>
    <property type="match status" value="1"/>
</dbReference>
<dbReference type="Gene3D" id="3.40.50.1820">
    <property type="entry name" value="alpha/beta hydrolase"/>
    <property type="match status" value="1"/>
</dbReference>
<evidence type="ECO:0000256" key="4">
    <source>
        <dbReference type="ARBA" id="ARBA00032284"/>
    </source>
</evidence>
<dbReference type="InterPro" id="IPR011659">
    <property type="entry name" value="WD40"/>
</dbReference>
<keyword evidence="3" id="KW-0007">Acetylation</keyword>
<reference evidence="10 11" key="2">
    <citation type="submission" date="2015-02" db="EMBL/GenBank/DDBJ databases">
        <title>The complete genome of Sphingomonas hengshuiensis sp. WHSC-8 isolated from soil of Hengshui Lake.</title>
        <authorList>
            <person name="Wei S."/>
            <person name="Guo J."/>
            <person name="Su C."/>
            <person name="Wu R."/>
            <person name="Zhang Z."/>
            <person name="Liang K."/>
            <person name="Li H."/>
            <person name="Wang T."/>
            <person name="Liu H."/>
            <person name="Zhang C."/>
            <person name="Li Z."/>
            <person name="Wang Q."/>
            <person name="Meng J."/>
        </authorList>
    </citation>
    <scope>NUCLEOTIDE SEQUENCE [LARGE SCALE GENOMIC DNA]</scope>
    <source>
        <strain evidence="10 11">WHSC-8</strain>
    </source>
</reference>
<keyword evidence="1" id="KW-0378">Hydrolase</keyword>
<feature type="domain" description="Peptidase S9 prolyl oligopeptidase catalytic" evidence="8">
    <location>
        <begin position="477"/>
        <end position="671"/>
    </location>
</feature>
<dbReference type="InterPro" id="IPR011042">
    <property type="entry name" value="6-blade_b-propeller_TolB-like"/>
</dbReference>